<sequence>MVARDKKEKFRKLFSVRDENEDPEYDLGYFYSHICFCAHPSHGQQITQARLDGLLGHDPFEDNDEEGDELSEDYDADVSTNNGDGTGQ</sequence>
<protein>
    <submittedName>
        <fullName evidence="2">Uncharacterized protein</fullName>
    </submittedName>
</protein>
<evidence type="ECO:0000313" key="2">
    <source>
        <dbReference type="EMBL" id="SAM09597.1"/>
    </source>
</evidence>
<dbReference type="Proteomes" id="UP000078561">
    <property type="component" value="Unassembled WGS sequence"/>
</dbReference>
<feature type="compositionally biased region" description="Polar residues" evidence="1">
    <location>
        <begin position="78"/>
        <end position="88"/>
    </location>
</feature>
<gene>
    <name evidence="2" type="primary">ABSGL_15295.1 scaffold 16439</name>
</gene>
<proteinExistence type="predicted"/>
<dbReference type="EMBL" id="LT555152">
    <property type="protein sequence ID" value="SAM09597.1"/>
    <property type="molecule type" value="Genomic_DNA"/>
</dbReference>
<organism evidence="2">
    <name type="scientific">Absidia glauca</name>
    <name type="common">Pin mould</name>
    <dbReference type="NCBI Taxonomy" id="4829"/>
    <lineage>
        <taxon>Eukaryota</taxon>
        <taxon>Fungi</taxon>
        <taxon>Fungi incertae sedis</taxon>
        <taxon>Mucoromycota</taxon>
        <taxon>Mucoromycotina</taxon>
        <taxon>Mucoromycetes</taxon>
        <taxon>Mucorales</taxon>
        <taxon>Cunninghamellaceae</taxon>
        <taxon>Absidia</taxon>
    </lineage>
</organism>
<evidence type="ECO:0000256" key="1">
    <source>
        <dbReference type="SAM" id="MobiDB-lite"/>
    </source>
</evidence>
<dbReference type="InParanoid" id="A0A163KA74"/>
<dbReference type="AlphaFoldDB" id="A0A163KA74"/>
<reference evidence="2" key="1">
    <citation type="submission" date="2016-04" db="EMBL/GenBank/DDBJ databases">
        <authorList>
            <person name="Evans L.H."/>
            <person name="Alamgir A."/>
            <person name="Owens N."/>
            <person name="Weber N.D."/>
            <person name="Virtaneva K."/>
            <person name="Barbian K."/>
            <person name="Babar A."/>
            <person name="Rosenke K."/>
        </authorList>
    </citation>
    <scope>NUCLEOTIDE SEQUENCE [LARGE SCALE GENOMIC DNA]</scope>
    <source>
        <strain evidence="2">CBS 101.48</strain>
    </source>
</reference>
<keyword evidence="3" id="KW-1185">Reference proteome</keyword>
<evidence type="ECO:0000313" key="3">
    <source>
        <dbReference type="Proteomes" id="UP000078561"/>
    </source>
</evidence>
<feature type="region of interest" description="Disordered" evidence="1">
    <location>
        <begin position="53"/>
        <end position="88"/>
    </location>
</feature>
<accession>A0A163KA74</accession>
<name>A0A163KA74_ABSGL</name>
<feature type="compositionally biased region" description="Acidic residues" evidence="1">
    <location>
        <begin position="61"/>
        <end position="76"/>
    </location>
</feature>